<protein>
    <recommendedName>
        <fullName evidence="12">DNA primase</fullName>
        <ecNumber evidence="12">2.7.7.101</ecNumber>
    </recommendedName>
</protein>
<dbReference type="Gene3D" id="3.90.580.10">
    <property type="entry name" value="Zinc finger, CHC2-type domain"/>
    <property type="match status" value="1"/>
</dbReference>
<dbReference type="InParanoid" id="A0A146G660"/>
<dbReference type="InterPro" id="IPR013264">
    <property type="entry name" value="DNAG_N"/>
</dbReference>
<dbReference type="EMBL" id="BDCO01000002">
    <property type="protein sequence ID" value="GAT33235.1"/>
    <property type="molecule type" value="Genomic_DNA"/>
</dbReference>
<dbReference type="HAMAP" id="MF_00974">
    <property type="entry name" value="DNA_primase_DnaG"/>
    <property type="match status" value="1"/>
</dbReference>
<dbReference type="STRING" id="690879.TSACC_21646"/>
<keyword evidence="10 12" id="KW-0238">DNA-binding</keyword>
<dbReference type="CDD" id="cd03364">
    <property type="entry name" value="TOPRIM_DnaG_primases"/>
    <property type="match status" value="1"/>
</dbReference>
<keyword evidence="7 12" id="KW-0863">Zinc-finger</keyword>
<dbReference type="AlphaFoldDB" id="A0A146G660"/>
<keyword evidence="1 12" id="KW-0240">DNA-directed RNA polymerase</keyword>
<dbReference type="FunFam" id="3.90.580.10:FF:000001">
    <property type="entry name" value="DNA primase"/>
    <property type="match status" value="1"/>
</dbReference>
<keyword evidence="5 12" id="KW-0235">DNA replication</keyword>
<dbReference type="InterPro" id="IPR006295">
    <property type="entry name" value="DNA_primase_DnaG"/>
</dbReference>
<dbReference type="InterPro" id="IPR034151">
    <property type="entry name" value="TOPRIM_DnaG_bac"/>
</dbReference>
<evidence type="ECO:0000256" key="11">
    <source>
        <dbReference type="ARBA" id="ARBA00023163"/>
    </source>
</evidence>
<dbReference type="PANTHER" id="PTHR30313:SF2">
    <property type="entry name" value="DNA PRIMASE"/>
    <property type="match status" value="1"/>
</dbReference>
<dbReference type="Pfam" id="PF08275">
    <property type="entry name" value="DNAG_N"/>
    <property type="match status" value="1"/>
</dbReference>
<dbReference type="Proteomes" id="UP000076023">
    <property type="component" value="Unassembled WGS sequence"/>
</dbReference>
<keyword evidence="9" id="KW-0460">Magnesium</keyword>
<evidence type="ECO:0000313" key="15">
    <source>
        <dbReference type="Proteomes" id="UP000076023"/>
    </source>
</evidence>
<dbReference type="SMART" id="SM00400">
    <property type="entry name" value="ZnF_CHCC"/>
    <property type="match status" value="1"/>
</dbReference>
<feature type="domain" description="Toprim" evidence="13">
    <location>
        <begin position="268"/>
        <end position="349"/>
    </location>
</feature>
<keyword evidence="15" id="KW-1185">Reference proteome</keyword>
<comment type="caution">
    <text evidence="14">The sequence shown here is derived from an EMBL/GenBank/DDBJ whole genome shotgun (WGS) entry which is preliminary data.</text>
</comment>
<keyword evidence="8 12" id="KW-0862">Zinc</keyword>
<dbReference type="GO" id="GO:1990077">
    <property type="term" value="C:primosome complex"/>
    <property type="evidence" value="ECO:0007669"/>
    <property type="project" value="UniProtKB-KW"/>
</dbReference>
<comment type="domain">
    <text evidence="12">Contains an N-terminal zinc-binding domain, a central core domain that contains the primase activity, and a C-terminal DnaB-binding domain.</text>
</comment>
<sequence length="603" mass="66018">MVPRIAEESIQRVAETCDIVEVIGSYFPLKRAGTSYRAICPFHKEKTPSFHVNPQRQTFHCFGCGAGGNVFRFVMDYEHIDFPSAVRRLAQRAGVPIVEEAGGPEDDRRADLRKRLLGMHADAAAWFHHHLLKTPAAQVARDYLKSRGINGEIAKSWQLGFAPDSWDALLYFLKEKRYSTEEIAQSGLVSSREDESGESDGHFYARFRGRVMFPIYSDYGEVIGFSGRVLDAEAKTAKYVNSPETPLFIKGKVLYGLHKTKRALIEAGSAIVCEGQIDLISAYESGVQNVIAPQGTAFTPDQARLLRRFVESVTLCFDSDRAGQEAVTRSLPALLDCGMDVRVARLPAGEDPDSMIRKLGAGAFQTAIGGALNYFDHALERMAESGAMLDPAKITAAARKLGPFVAMISDPVLRESTARKICSRIGITEAAFSSHMKNAPASQSTPEASPEATVARPREMAEGVRMLARLSLASPDIRAWLKGQTTPPLRELGEGGDILEKIVFASQDIENPASRAVFTAQLNASEEATINTLDLDRLPENPMDLVRSGWVGLASHSLVAKREATKIRLREAGLGLEDQIRLQGLIAELSKQILDLQSCLSDG</sequence>
<comment type="cofactor">
    <cofactor evidence="12">
        <name>Zn(2+)</name>
        <dbReference type="ChEBI" id="CHEBI:29105"/>
    </cofactor>
    <text evidence="12">Binds 1 zinc ion per monomer.</text>
</comment>
<dbReference type="InterPro" id="IPR037068">
    <property type="entry name" value="DNA_primase_core_N_sf"/>
</dbReference>
<dbReference type="SUPFAM" id="SSF56731">
    <property type="entry name" value="DNA primase core"/>
    <property type="match status" value="1"/>
</dbReference>
<dbReference type="NCBIfam" id="TIGR01391">
    <property type="entry name" value="dnaG"/>
    <property type="match status" value="1"/>
</dbReference>
<evidence type="ECO:0000313" key="14">
    <source>
        <dbReference type="EMBL" id="GAT33235.1"/>
    </source>
</evidence>
<proteinExistence type="inferred from homology"/>
<feature type="zinc finger region" description="CHC2-type" evidence="12">
    <location>
        <begin position="40"/>
        <end position="64"/>
    </location>
</feature>
<keyword evidence="4 12" id="KW-0548">Nucleotidyltransferase</keyword>
<dbReference type="Pfam" id="PF13155">
    <property type="entry name" value="Toprim_2"/>
    <property type="match status" value="1"/>
</dbReference>
<dbReference type="GO" id="GO:0005737">
    <property type="term" value="C:cytoplasm"/>
    <property type="evidence" value="ECO:0007669"/>
    <property type="project" value="TreeGrafter"/>
</dbReference>
<dbReference type="InterPro" id="IPR030846">
    <property type="entry name" value="DnaG_bac"/>
</dbReference>
<dbReference type="SUPFAM" id="SSF57783">
    <property type="entry name" value="Zinc beta-ribbon"/>
    <property type="match status" value="1"/>
</dbReference>
<dbReference type="SMART" id="SM00493">
    <property type="entry name" value="TOPRIM"/>
    <property type="match status" value="1"/>
</dbReference>
<accession>A0A146G660</accession>
<evidence type="ECO:0000256" key="5">
    <source>
        <dbReference type="ARBA" id="ARBA00022705"/>
    </source>
</evidence>
<evidence type="ECO:0000256" key="4">
    <source>
        <dbReference type="ARBA" id="ARBA00022695"/>
    </source>
</evidence>
<dbReference type="GO" id="GO:0006269">
    <property type="term" value="P:DNA replication, synthesis of primer"/>
    <property type="evidence" value="ECO:0007669"/>
    <property type="project" value="UniProtKB-UniRule"/>
</dbReference>
<evidence type="ECO:0000256" key="7">
    <source>
        <dbReference type="ARBA" id="ARBA00022771"/>
    </source>
</evidence>
<evidence type="ECO:0000256" key="3">
    <source>
        <dbReference type="ARBA" id="ARBA00022679"/>
    </source>
</evidence>
<comment type="subunit">
    <text evidence="12">Monomer. Interacts with DnaB.</text>
</comment>
<dbReference type="Pfam" id="PF10410">
    <property type="entry name" value="DnaB_bind"/>
    <property type="match status" value="1"/>
</dbReference>
<evidence type="ECO:0000256" key="2">
    <source>
        <dbReference type="ARBA" id="ARBA00022515"/>
    </source>
</evidence>
<keyword evidence="11 12" id="KW-0804">Transcription</keyword>
<comment type="catalytic activity">
    <reaction evidence="12">
        <text>ssDNA + n NTP = ssDNA/pppN(pN)n-1 hybrid + (n-1) diphosphate.</text>
        <dbReference type="EC" id="2.7.7.101"/>
    </reaction>
</comment>
<evidence type="ECO:0000256" key="1">
    <source>
        <dbReference type="ARBA" id="ARBA00022478"/>
    </source>
</evidence>
<dbReference type="InterPro" id="IPR006171">
    <property type="entry name" value="TOPRIM_dom"/>
</dbReference>
<dbReference type="GO" id="GO:0003677">
    <property type="term" value="F:DNA binding"/>
    <property type="evidence" value="ECO:0007669"/>
    <property type="project" value="UniProtKB-KW"/>
</dbReference>
<dbReference type="PANTHER" id="PTHR30313">
    <property type="entry name" value="DNA PRIMASE"/>
    <property type="match status" value="1"/>
</dbReference>
<dbReference type="Gene3D" id="3.90.980.10">
    <property type="entry name" value="DNA primase, catalytic core, N-terminal domain"/>
    <property type="match status" value="1"/>
</dbReference>
<dbReference type="PROSITE" id="PS50880">
    <property type="entry name" value="TOPRIM"/>
    <property type="match status" value="1"/>
</dbReference>
<dbReference type="InterPro" id="IPR036977">
    <property type="entry name" value="DNA_primase_Znf_CHC2"/>
</dbReference>
<dbReference type="InterPro" id="IPR002694">
    <property type="entry name" value="Znf_CHC2"/>
</dbReference>
<dbReference type="EC" id="2.7.7.101" evidence="12"/>
<dbReference type="GO" id="GO:0000428">
    <property type="term" value="C:DNA-directed RNA polymerase complex"/>
    <property type="evidence" value="ECO:0007669"/>
    <property type="project" value="UniProtKB-KW"/>
</dbReference>
<comment type="function">
    <text evidence="12">RNA polymerase that catalyzes the synthesis of short RNA molecules used as primers for DNA polymerase during DNA replication.</text>
</comment>
<dbReference type="GO" id="GO:0003899">
    <property type="term" value="F:DNA-directed RNA polymerase activity"/>
    <property type="evidence" value="ECO:0007669"/>
    <property type="project" value="UniProtKB-UniRule"/>
</dbReference>
<evidence type="ECO:0000256" key="6">
    <source>
        <dbReference type="ARBA" id="ARBA00022723"/>
    </source>
</evidence>
<evidence type="ECO:0000256" key="8">
    <source>
        <dbReference type="ARBA" id="ARBA00022833"/>
    </source>
</evidence>
<dbReference type="GO" id="GO:0008270">
    <property type="term" value="F:zinc ion binding"/>
    <property type="evidence" value="ECO:0007669"/>
    <property type="project" value="UniProtKB-UniRule"/>
</dbReference>
<dbReference type="Pfam" id="PF01807">
    <property type="entry name" value="Zn_ribbon_DnaG"/>
    <property type="match status" value="1"/>
</dbReference>
<reference evidence="15" key="1">
    <citation type="journal article" date="2017" name="Genome Announc.">
        <title>Draft Genome Sequence of Terrimicrobium sacchariphilum NM-5T, a Facultative Anaerobic Soil Bacterium of the Class Spartobacteria.</title>
        <authorList>
            <person name="Qiu Y.L."/>
            <person name="Tourlousse D.M."/>
            <person name="Matsuura N."/>
            <person name="Ohashi A."/>
            <person name="Sekiguchi Y."/>
        </authorList>
    </citation>
    <scope>NUCLEOTIDE SEQUENCE [LARGE SCALE GENOMIC DNA]</scope>
    <source>
        <strain evidence="15">NM-5</strain>
    </source>
</reference>
<evidence type="ECO:0000256" key="12">
    <source>
        <dbReference type="HAMAP-Rule" id="MF_00974"/>
    </source>
</evidence>
<evidence type="ECO:0000256" key="10">
    <source>
        <dbReference type="ARBA" id="ARBA00023125"/>
    </source>
</evidence>
<keyword evidence="3 12" id="KW-0808">Transferase</keyword>
<comment type="similarity">
    <text evidence="12">Belongs to the DnaG primase family.</text>
</comment>
<evidence type="ECO:0000259" key="13">
    <source>
        <dbReference type="PROSITE" id="PS50880"/>
    </source>
</evidence>
<organism evidence="14 15">
    <name type="scientific">Terrimicrobium sacchariphilum</name>
    <dbReference type="NCBI Taxonomy" id="690879"/>
    <lineage>
        <taxon>Bacteria</taxon>
        <taxon>Pseudomonadati</taxon>
        <taxon>Verrucomicrobiota</taxon>
        <taxon>Terrimicrobiia</taxon>
        <taxon>Terrimicrobiales</taxon>
        <taxon>Terrimicrobiaceae</taxon>
        <taxon>Terrimicrobium</taxon>
    </lineage>
</organism>
<dbReference type="InterPro" id="IPR050219">
    <property type="entry name" value="DnaG_primase"/>
</dbReference>
<dbReference type="FunCoup" id="A0A146G660">
    <property type="interactions" value="262"/>
</dbReference>
<gene>
    <name evidence="12" type="primary">dnaG</name>
    <name evidence="14" type="ORF">TSACC_21646</name>
</gene>
<dbReference type="InterPro" id="IPR019475">
    <property type="entry name" value="DNA_primase_DnaB-bd"/>
</dbReference>
<dbReference type="Gene3D" id="3.40.1360.10">
    <property type="match status" value="1"/>
</dbReference>
<keyword evidence="2 12" id="KW-0639">Primosome</keyword>
<keyword evidence="6 12" id="KW-0479">Metal-binding</keyword>
<evidence type="ECO:0000256" key="9">
    <source>
        <dbReference type="ARBA" id="ARBA00022842"/>
    </source>
</evidence>
<name>A0A146G660_TERSA</name>